<evidence type="ECO:0000256" key="1">
    <source>
        <dbReference type="SAM" id="Phobius"/>
    </source>
</evidence>
<proteinExistence type="predicted"/>
<evidence type="ECO:0008006" key="4">
    <source>
        <dbReference type="Google" id="ProtNLM"/>
    </source>
</evidence>
<dbReference type="RefSeq" id="WP_090166283.1">
    <property type="nucleotide sequence ID" value="NZ_FOFB01000005.1"/>
</dbReference>
<dbReference type="OrthoDB" id="9803265at2"/>
<feature type="transmembrane region" description="Helical" evidence="1">
    <location>
        <begin position="16"/>
        <end position="37"/>
    </location>
</feature>
<dbReference type="AlphaFoldDB" id="A0A1H9CWL0"/>
<evidence type="ECO:0000313" key="3">
    <source>
        <dbReference type="Proteomes" id="UP000199021"/>
    </source>
</evidence>
<dbReference type="EMBL" id="FOFB01000005">
    <property type="protein sequence ID" value="SEQ05531.1"/>
    <property type="molecule type" value="Genomic_DNA"/>
</dbReference>
<dbReference type="InParanoid" id="A0A1H9CWL0"/>
<dbReference type="Pfam" id="PF16316">
    <property type="entry name" value="DUF4956"/>
    <property type="match status" value="1"/>
</dbReference>
<sequence>MFDIEWLSYNPDTPSFYVVLLTTLFSFFLSSLIAITYELTTQSIYRRAHFLQSLILIGIVAATVMQAIGDSLARGLGIIGALSIIRFRTVLDDPRNITFMFASLGTGIATGVLGFSVALTGAVVFCLGAIILRFSPMSNNNEFIGEIKLKVPKEDKQQSIIEKLLKQHCRDLELEQIRFLSDKRVQTYTEEGIPKIEEFSRENLQEFTYLIRLKYRASINDMSSDLYKLEGLEDLKLNFRKRPTKL</sequence>
<protein>
    <recommendedName>
        <fullName evidence="4">DUF4956 domain-containing protein</fullName>
    </recommendedName>
</protein>
<keyword evidence="1" id="KW-0812">Transmembrane</keyword>
<dbReference type="STRING" id="478744.SAMN05444359_10544"/>
<gene>
    <name evidence="2" type="ORF">SAMN05444359_10544</name>
</gene>
<organism evidence="2 3">
    <name type="scientific">Neolewinella agarilytica</name>
    <dbReference type="NCBI Taxonomy" id="478744"/>
    <lineage>
        <taxon>Bacteria</taxon>
        <taxon>Pseudomonadati</taxon>
        <taxon>Bacteroidota</taxon>
        <taxon>Saprospiria</taxon>
        <taxon>Saprospirales</taxon>
        <taxon>Lewinellaceae</taxon>
        <taxon>Neolewinella</taxon>
    </lineage>
</organism>
<dbReference type="InterPro" id="IPR032531">
    <property type="entry name" value="DUF4956"/>
</dbReference>
<name>A0A1H9CWL0_9BACT</name>
<keyword evidence="1" id="KW-1133">Transmembrane helix</keyword>
<feature type="transmembrane region" description="Helical" evidence="1">
    <location>
        <begin position="99"/>
        <end position="132"/>
    </location>
</feature>
<reference evidence="3" key="1">
    <citation type="submission" date="2016-10" db="EMBL/GenBank/DDBJ databases">
        <authorList>
            <person name="Varghese N."/>
            <person name="Submissions S."/>
        </authorList>
    </citation>
    <scope>NUCLEOTIDE SEQUENCE [LARGE SCALE GENOMIC DNA]</scope>
    <source>
        <strain evidence="3">DSM 24740</strain>
    </source>
</reference>
<keyword evidence="1" id="KW-0472">Membrane</keyword>
<keyword evidence="3" id="KW-1185">Reference proteome</keyword>
<dbReference type="Proteomes" id="UP000199021">
    <property type="component" value="Unassembled WGS sequence"/>
</dbReference>
<accession>A0A1H9CWL0</accession>
<evidence type="ECO:0000313" key="2">
    <source>
        <dbReference type="EMBL" id="SEQ05531.1"/>
    </source>
</evidence>
<feature type="transmembrane region" description="Helical" evidence="1">
    <location>
        <begin position="49"/>
        <end position="68"/>
    </location>
</feature>